<evidence type="ECO:0000256" key="3">
    <source>
        <dbReference type="ARBA" id="ARBA00022729"/>
    </source>
</evidence>
<dbReference type="SMART" id="SM00062">
    <property type="entry name" value="PBPb"/>
    <property type="match status" value="1"/>
</dbReference>
<accession>A0ABD3PF67</accession>
<feature type="domain" description="Solute-binding protein family 3/N-terminal" evidence="5">
    <location>
        <begin position="301"/>
        <end position="514"/>
    </location>
</feature>
<feature type="region of interest" description="Disordered" evidence="4">
    <location>
        <begin position="208"/>
        <end position="237"/>
    </location>
</feature>
<keyword evidence="3" id="KW-0732">Signal</keyword>
<dbReference type="SUPFAM" id="SSF53850">
    <property type="entry name" value="Periplasmic binding protein-like II"/>
    <property type="match status" value="1"/>
</dbReference>
<comment type="similarity">
    <text evidence="1">Belongs to the bacterial solute-binding protein 3 family.</text>
</comment>
<evidence type="ECO:0000256" key="1">
    <source>
        <dbReference type="ARBA" id="ARBA00010333"/>
    </source>
</evidence>
<evidence type="ECO:0000256" key="4">
    <source>
        <dbReference type="SAM" id="MobiDB-lite"/>
    </source>
</evidence>
<feature type="compositionally biased region" description="Polar residues" evidence="4">
    <location>
        <begin position="216"/>
        <end position="229"/>
    </location>
</feature>
<feature type="compositionally biased region" description="Polar residues" evidence="4">
    <location>
        <begin position="175"/>
        <end position="190"/>
    </location>
</feature>
<evidence type="ECO:0000256" key="2">
    <source>
        <dbReference type="ARBA" id="ARBA00022448"/>
    </source>
</evidence>
<evidence type="ECO:0000313" key="7">
    <source>
        <dbReference type="Proteomes" id="UP001516023"/>
    </source>
</evidence>
<dbReference type="EMBL" id="JABMIG020000198">
    <property type="protein sequence ID" value="KAL3786269.1"/>
    <property type="molecule type" value="Genomic_DNA"/>
</dbReference>
<gene>
    <name evidence="6" type="ORF">HJC23_005347</name>
</gene>
<dbReference type="Proteomes" id="UP001516023">
    <property type="component" value="Unassembled WGS sequence"/>
</dbReference>
<feature type="region of interest" description="Disordered" evidence="4">
    <location>
        <begin position="167"/>
        <end position="190"/>
    </location>
</feature>
<sequence length="804" mass="89000">MEPGTKSLSSTLSDGIHDAITEPNITLPPPTLTTADLENSVPSNICAMHRNNHLPPGLVSSTLTAAESNAANDDTTDTADIENGNTNAAWTDHENAEEGNSINNVAHLSTPSPLFEESSHSATSNDHPRWSKERNCSHGECDDIGATYVEERAPNLNLRFFRGLARRSRERRSSVPHSANSDAATPHLHSSSVSPFAASVRHLRSGLASLRSSGATQTTSTRGSANHESMNTEHSKELVSATLVEEEEPLEVAFAEKMNFFQVHWKRIVLAMLIVIMVTATNFFPTFDPRSTLEITLERGNIRCGLYRDQNRDSMNLGLCKAIAAVVLNDPESFVLVNVTTDNRFQVLRERQVDVLVGGETHTVEREVFEDVTFSTPYLYDGMVYAGNETFVDCAEKQKRYNECAGLSICVEPNTTSYEFIKTRFSPAFYHMGLYFEMLENNTCNVLAAERLQILKIFHSRNNASVPNEYVIGNDTFTNDPLAIVTRNNDREWSDIVNWVVQSLVFGERHGLTRDNALCETEAVASTVLSKQSFLKAVYCVGNYKEIFYKDQLGTVFRPDINNLNNGTGMLYAIPLGNPTTPSIKSDTMILDIRNRGRLHCGTIVQDGYSVNISNVKSLYGMGVRYCQSLSAAILNGDSSAVNFVPFTNGESALSALANGTIDVLVGLKADFNSDFGNSSAEGVTFSMPYYYGNETGLEGVSQFAFTTREEDPLFSSFVNCVVLATVHAADRDIEQDDYIKMPLKPLFGNGFRWFLRDSIYANGNYNEIYLKNFHQNDSLVDRGRNALNLYKTPQLLELPGLNG</sequence>
<dbReference type="InterPro" id="IPR051455">
    <property type="entry name" value="Bact_solute-bind_prot3"/>
</dbReference>
<proteinExistence type="inferred from homology"/>
<name>A0ABD3PF67_9STRA</name>
<keyword evidence="2" id="KW-0813">Transport</keyword>
<dbReference type="Gene3D" id="3.40.190.10">
    <property type="entry name" value="Periplasmic binding protein-like II"/>
    <property type="match status" value="3"/>
</dbReference>
<dbReference type="PANTHER" id="PTHR30085:SF6">
    <property type="entry name" value="ABC TRANSPORTER GLUTAMINE-BINDING PROTEIN GLNH"/>
    <property type="match status" value="1"/>
</dbReference>
<evidence type="ECO:0000259" key="5">
    <source>
        <dbReference type="SMART" id="SM00062"/>
    </source>
</evidence>
<dbReference type="InterPro" id="IPR001638">
    <property type="entry name" value="Solute-binding_3/MltF_N"/>
</dbReference>
<organism evidence="6 7">
    <name type="scientific">Cyclotella cryptica</name>
    <dbReference type="NCBI Taxonomy" id="29204"/>
    <lineage>
        <taxon>Eukaryota</taxon>
        <taxon>Sar</taxon>
        <taxon>Stramenopiles</taxon>
        <taxon>Ochrophyta</taxon>
        <taxon>Bacillariophyta</taxon>
        <taxon>Coscinodiscophyceae</taxon>
        <taxon>Thalassiosirophycidae</taxon>
        <taxon>Stephanodiscales</taxon>
        <taxon>Stephanodiscaceae</taxon>
        <taxon>Cyclotella</taxon>
    </lineage>
</organism>
<keyword evidence="7" id="KW-1185">Reference proteome</keyword>
<reference evidence="6 7" key="1">
    <citation type="journal article" date="2020" name="G3 (Bethesda)">
        <title>Improved Reference Genome for Cyclotella cryptica CCMP332, a Model for Cell Wall Morphogenesis, Salinity Adaptation, and Lipid Production in Diatoms (Bacillariophyta).</title>
        <authorList>
            <person name="Roberts W.R."/>
            <person name="Downey K.M."/>
            <person name="Ruck E.C."/>
            <person name="Traller J.C."/>
            <person name="Alverson A.J."/>
        </authorList>
    </citation>
    <scope>NUCLEOTIDE SEQUENCE [LARGE SCALE GENOMIC DNA]</scope>
    <source>
        <strain evidence="6 7">CCMP332</strain>
    </source>
</reference>
<feature type="compositionally biased region" description="Basic and acidic residues" evidence="4">
    <location>
        <begin position="126"/>
        <end position="136"/>
    </location>
</feature>
<dbReference type="PANTHER" id="PTHR30085">
    <property type="entry name" value="AMINO ACID ABC TRANSPORTER PERMEASE"/>
    <property type="match status" value="1"/>
</dbReference>
<protein>
    <recommendedName>
        <fullName evidence="5">Solute-binding protein family 3/N-terminal domain-containing protein</fullName>
    </recommendedName>
</protein>
<comment type="caution">
    <text evidence="6">The sequence shown here is derived from an EMBL/GenBank/DDBJ whole genome shotgun (WGS) entry which is preliminary data.</text>
</comment>
<evidence type="ECO:0000313" key="6">
    <source>
        <dbReference type="EMBL" id="KAL3786269.1"/>
    </source>
</evidence>
<feature type="region of interest" description="Disordered" evidence="4">
    <location>
        <begin position="113"/>
        <end position="136"/>
    </location>
</feature>
<dbReference type="AlphaFoldDB" id="A0ABD3PF67"/>